<accession>A0A6G6WAB8</accession>
<dbReference type="AlphaFoldDB" id="A0A6G6WAB8"/>
<feature type="compositionally biased region" description="Polar residues" evidence="1">
    <location>
        <begin position="101"/>
        <end position="117"/>
    </location>
</feature>
<dbReference type="Gene3D" id="1.10.101.10">
    <property type="entry name" value="PGBD-like superfamily/PGBD"/>
    <property type="match status" value="1"/>
</dbReference>
<dbReference type="InterPro" id="IPR036365">
    <property type="entry name" value="PGBD-like_sf"/>
</dbReference>
<dbReference type="RefSeq" id="WP_165229225.1">
    <property type="nucleotide sequence ID" value="NZ_CP049257.1"/>
</dbReference>
<dbReference type="KEGG" id="nano:G5V58_04805"/>
<evidence type="ECO:0000313" key="3">
    <source>
        <dbReference type="Proteomes" id="UP000502996"/>
    </source>
</evidence>
<reference evidence="2 3" key="1">
    <citation type="submission" date="2020-02" db="EMBL/GenBank/DDBJ databases">
        <title>Full genome sequence of Nocardioides sp. R-3366.</title>
        <authorList>
            <person name="Im W.-T."/>
        </authorList>
    </citation>
    <scope>NUCLEOTIDE SEQUENCE [LARGE SCALE GENOMIC DNA]</scope>
    <source>
        <strain evidence="2 3">R-3366</strain>
    </source>
</reference>
<feature type="region of interest" description="Disordered" evidence="1">
    <location>
        <begin position="344"/>
        <end position="376"/>
    </location>
</feature>
<keyword evidence="3" id="KW-1185">Reference proteome</keyword>
<gene>
    <name evidence="2" type="ORF">G5V58_04805</name>
</gene>
<feature type="region of interest" description="Disordered" evidence="1">
    <location>
        <begin position="144"/>
        <end position="315"/>
    </location>
</feature>
<name>A0A6G6WAB8_9ACTN</name>
<dbReference type="Proteomes" id="UP000502996">
    <property type="component" value="Chromosome"/>
</dbReference>
<feature type="compositionally biased region" description="Low complexity" evidence="1">
    <location>
        <begin position="157"/>
        <end position="184"/>
    </location>
</feature>
<evidence type="ECO:0000313" key="2">
    <source>
        <dbReference type="EMBL" id="QIG42174.1"/>
    </source>
</evidence>
<feature type="compositionally biased region" description="Gly residues" evidence="1">
    <location>
        <begin position="303"/>
        <end position="315"/>
    </location>
</feature>
<sequence length="595" mass="58845">MSFLGADTDELRSAADECLQGKEITDTVIQYLQALIALLKAASFFSGGASAAYAEYLETVVVPWLKKISMALELFAKVLGGNADAQDQASAGESVDPGSIPSYTSQVSGDSTVQPFTGSVLGNGQNAGQAFGAISGAASSMQNSPALGGTGAGTGTGTQVTVTSPDGTVTTVTPGGATTTGPTTAGQDYAYPHATSATTTPTTTTPIVARDNLNALHGDHPASWTAPAGSGAGAGHAALGSGTGGGGASPSFSSGSGLSSGLGAGSVDGSHGSDFSGPTAVHSTGGAGGSTPGADTLATTAPSGGGDPVSAGGNGHSGTSYGTAAGIAGGAGALGLGGAALAAKGSGGTTTGGADGEIDRLGSSNGYGSKGSGVTSLQQRLTDAGYDTQGVDGQWGKNTQAAYDQYRADHPLPVQSGSGYSSPSGFDYNQIKGVRNNPNVTPEFLRAVEGVASRTGAKPEELMGVMSLESNGTFRSGVANPDTHATGLIQFMPKTAQGLGTNIGDLAKMTPTEQLTYVEKYLSQPQYRGRVGTLEGLYSAVLPGHVMGGDEVMFRPGTAAYDANKWLDTDGRGGISVQEAVQQVRIRMGQGAAAR</sequence>
<dbReference type="EMBL" id="CP049257">
    <property type="protein sequence ID" value="QIG42174.1"/>
    <property type="molecule type" value="Genomic_DNA"/>
</dbReference>
<protein>
    <recommendedName>
        <fullName evidence="4">Transglycosylase SLT domain-containing protein</fullName>
    </recommendedName>
</protein>
<feature type="compositionally biased region" description="Gly residues" evidence="1">
    <location>
        <begin position="345"/>
        <end position="355"/>
    </location>
</feature>
<dbReference type="InterPro" id="IPR023346">
    <property type="entry name" value="Lysozyme-like_dom_sf"/>
</dbReference>
<organism evidence="2 3">
    <name type="scientific">Nocardioides anomalus</name>
    <dbReference type="NCBI Taxonomy" id="2712223"/>
    <lineage>
        <taxon>Bacteria</taxon>
        <taxon>Bacillati</taxon>
        <taxon>Actinomycetota</taxon>
        <taxon>Actinomycetes</taxon>
        <taxon>Propionibacteriales</taxon>
        <taxon>Nocardioidaceae</taxon>
        <taxon>Nocardioides</taxon>
    </lineage>
</organism>
<dbReference type="SUPFAM" id="SSF53955">
    <property type="entry name" value="Lysozyme-like"/>
    <property type="match status" value="1"/>
</dbReference>
<dbReference type="InterPro" id="IPR036366">
    <property type="entry name" value="PGBDSf"/>
</dbReference>
<proteinExistence type="predicted"/>
<dbReference type="Gene3D" id="1.10.530.10">
    <property type="match status" value="1"/>
</dbReference>
<dbReference type="SUPFAM" id="SSF47090">
    <property type="entry name" value="PGBD-like"/>
    <property type="match status" value="1"/>
</dbReference>
<evidence type="ECO:0008006" key="4">
    <source>
        <dbReference type="Google" id="ProtNLM"/>
    </source>
</evidence>
<evidence type="ECO:0000256" key="1">
    <source>
        <dbReference type="SAM" id="MobiDB-lite"/>
    </source>
</evidence>
<feature type="region of interest" description="Disordered" evidence="1">
    <location>
        <begin position="88"/>
        <end position="119"/>
    </location>
</feature>